<dbReference type="GO" id="GO:0006508">
    <property type="term" value="P:proteolysis"/>
    <property type="evidence" value="ECO:0007669"/>
    <property type="project" value="UniProtKB-KW"/>
</dbReference>
<organism evidence="9 10">
    <name type="scientific">Algoriphagus locisalis</name>
    <dbReference type="NCBI Taxonomy" id="305507"/>
    <lineage>
        <taxon>Bacteria</taxon>
        <taxon>Pseudomonadati</taxon>
        <taxon>Bacteroidota</taxon>
        <taxon>Cytophagia</taxon>
        <taxon>Cytophagales</taxon>
        <taxon>Cyclobacteriaceae</taxon>
        <taxon>Algoriphagus</taxon>
    </lineage>
</organism>
<dbReference type="InterPro" id="IPR045090">
    <property type="entry name" value="Pept_M3A_M3B"/>
</dbReference>
<dbReference type="CDD" id="cd06456">
    <property type="entry name" value="M3A_DCP"/>
    <property type="match status" value="1"/>
</dbReference>
<dbReference type="GO" id="GO:0004222">
    <property type="term" value="F:metalloendopeptidase activity"/>
    <property type="evidence" value="ECO:0007669"/>
    <property type="project" value="InterPro"/>
</dbReference>
<dbReference type="STRING" id="305507.SAMN04489724_2794"/>
<reference evidence="10" key="1">
    <citation type="submission" date="2016-10" db="EMBL/GenBank/DDBJ databases">
        <authorList>
            <person name="Varghese N."/>
            <person name="Submissions S."/>
        </authorList>
    </citation>
    <scope>NUCLEOTIDE SEQUENCE [LARGE SCALE GENOMIC DNA]</scope>
    <source>
        <strain evidence="10">DSM 23445</strain>
    </source>
</reference>
<keyword evidence="10" id="KW-1185">Reference proteome</keyword>
<sequence>MNNPLLADFATPFDTAPFDQITPDHFLPAIKSAIAEAKQDIENIKSQALPTFENTIEALDGSGKRLGIIAGIFFNLNSAETNEEIQSLAREISPLLTEHGNDILLDQVLFQRVAQVFEEKEQLALNAEQATLLEKTYKSFVRNGAKLTGEKAEQLRKIDQELAQTSLQFGENVLAETNKFIHFVANESDLDGLPDGIKEAAAQIAEEKGHPGKWAFTLDYPSYIPAMTYAKNRELRETLFMANGTKCAKGDELDNQEIIKKVLKLRHDRATLLGYKSHADFVLEERMAKSPNQVLSFLDALLEKAKPKGVSELKELTEFANKLDGISELKKWDFAYYSELLKKEKYSLDDELLRPYFQLEKVIDGVFQTAQKLFGITFTPAPAIPLYHKDVTAYEVKDKDGKYLSVFYADFFPRPGKRNGAWMTSYKGQSIKGGKNIRPHVSIVCNFTKPTKSKPSLLTFNEVTTLFHEFGHALHGMMAKGTYESLSGTSVFWDFVELPSQIFENWCYEKECLDLFAKHYETGEKIPEDLIEKIKKASNFQQGYQTLRQISFGLLDMAYHSQDPSEITSISDFEGKVMKPTDLLPKVPGTLMSTSFSHIFQGGYSSGYYSYKWAEVLDADAFELFQEKGVFDKATADSFVKNVLAAGGSEHPSILYKRFRGREPKQDALLKRAGLISG</sequence>
<dbReference type="InterPro" id="IPR001567">
    <property type="entry name" value="Pept_M3A_M3B_dom"/>
</dbReference>
<protein>
    <submittedName>
        <fullName evidence="9">Peptidyl-dipeptidase Dcp</fullName>
    </submittedName>
</protein>
<keyword evidence="6 7" id="KW-0482">Metalloprotease</keyword>
<dbReference type="PANTHER" id="PTHR43660:SF1">
    <property type="entry name" value="DIPEPTIDYL CARBOXYPEPTIDASE"/>
    <property type="match status" value="1"/>
</dbReference>
<evidence type="ECO:0000313" key="10">
    <source>
        <dbReference type="Proteomes" id="UP000199673"/>
    </source>
</evidence>
<comment type="cofactor">
    <cofactor evidence="7">
        <name>Zn(2+)</name>
        <dbReference type="ChEBI" id="CHEBI:29105"/>
    </cofactor>
    <text evidence="7">Binds 1 zinc ion.</text>
</comment>
<evidence type="ECO:0000256" key="1">
    <source>
        <dbReference type="ARBA" id="ARBA00006040"/>
    </source>
</evidence>
<dbReference type="GO" id="GO:0005829">
    <property type="term" value="C:cytosol"/>
    <property type="evidence" value="ECO:0007669"/>
    <property type="project" value="UniProtKB-ARBA"/>
</dbReference>
<dbReference type="Gene3D" id="1.10.1370.40">
    <property type="match status" value="1"/>
</dbReference>
<evidence type="ECO:0000313" key="9">
    <source>
        <dbReference type="EMBL" id="SFT91675.1"/>
    </source>
</evidence>
<dbReference type="GO" id="GO:0004180">
    <property type="term" value="F:carboxypeptidase activity"/>
    <property type="evidence" value="ECO:0007669"/>
    <property type="project" value="TreeGrafter"/>
</dbReference>
<keyword evidence="2 7" id="KW-0645">Protease</keyword>
<dbReference type="InterPro" id="IPR024077">
    <property type="entry name" value="Neurolysin/TOP_dom2"/>
</dbReference>
<comment type="similarity">
    <text evidence="1 7">Belongs to the peptidase M3 family.</text>
</comment>
<dbReference type="OrthoDB" id="9773538at2"/>
<dbReference type="Proteomes" id="UP000199673">
    <property type="component" value="Unassembled WGS sequence"/>
</dbReference>
<dbReference type="EMBL" id="FPBF01000003">
    <property type="protein sequence ID" value="SFT91675.1"/>
    <property type="molecule type" value="Genomic_DNA"/>
</dbReference>
<keyword evidence="3 7" id="KW-0479">Metal-binding</keyword>
<dbReference type="GO" id="GO:0046872">
    <property type="term" value="F:metal ion binding"/>
    <property type="evidence" value="ECO:0007669"/>
    <property type="project" value="UniProtKB-UniRule"/>
</dbReference>
<accession>A0A1I7BWX1</accession>
<evidence type="ECO:0000256" key="5">
    <source>
        <dbReference type="ARBA" id="ARBA00022833"/>
    </source>
</evidence>
<evidence type="ECO:0000256" key="6">
    <source>
        <dbReference type="ARBA" id="ARBA00023049"/>
    </source>
</evidence>
<dbReference type="RefSeq" id="WP_091694144.1">
    <property type="nucleotide sequence ID" value="NZ_FPBF01000003.1"/>
</dbReference>
<dbReference type="FunFam" id="3.40.390.10:FF:000009">
    <property type="entry name" value="Oligopeptidase A"/>
    <property type="match status" value="1"/>
</dbReference>
<proteinExistence type="inferred from homology"/>
<dbReference type="SUPFAM" id="SSF55486">
    <property type="entry name" value="Metalloproteases ('zincins'), catalytic domain"/>
    <property type="match status" value="1"/>
</dbReference>
<keyword evidence="4 7" id="KW-0378">Hydrolase</keyword>
<evidence type="ECO:0000256" key="7">
    <source>
        <dbReference type="RuleBase" id="RU003435"/>
    </source>
</evidence>
<dbReference type="PANTHER" id="PTHR43660">
    <property type="entry name" value="DIPEPTIDYL CARBOXYPEPTIDASE"/>
    <property type="match status" value="1"/>
</dbReference>
<evidence type="ECO:0000256" key="3">
    <source>
        <dbReference type="ARBA" id="ARBA00022723"/>
    </source>
</evidence>
<evidence type="ECO:0000256" key="2">
    <source>
        <dbReference type="ARBA" id="ARBA00022670"/>
    </source>
</evidence>
<keyword evidence="5 7" id="KW-0862">Zinc</keyword>
<feature type="domain" description="Peptidase M3A/M3B catalytic" evidence="8">
    <location>
        <begin position="227"/>
        <end position="674"/>
    </location>
</feature>
<dbReference type="InterPro" id="IPR034005">
    <property type="entry name" value="M3A_DCP"/>
</dbReference>
<dbReference type="Pfam" id="PF01432">
    <property type="entry name" value="Peptidase_M3"/>
    <property type="match status" value="1"/>
</dbReference>
<dbReference type="InterPro" id="IPR024079">
    <property type="entry name" value="MetalloPept_cat_dom_sf"/>
</dbReference>
<evidence type="ECO:0000259" key="8">
    <source>
        <dbReference type="Pfam" id="PF01432"/>
    </source>
</evidence>
<dbReference type="Gene3D" id="1.10.1370.10">
    <property type="entry name" value="Neurolysin, domain 3"/>
    <property type="match status" value="1"/>
</dbReference>
<evidence type="ECO:0000256" key="4">
    <source>
        <dbReference type="ARBA" id="ARBA00022801"/>
    </source>
</evidence>
<name>A0A1I7BWX1_9BACT</name>
<dbReference type="AlphaFoldDB" id="A0A1I7BWX1"/>
<dbReference type="Gene3D" id="3.40.390.10">
    <property type="entry name" value="Collagenase (Catalytic Domain)"/>
    <property type="match status" value="1"/>
</dbReference>
<gene>
    <name evidence="9" type="ORF">SAMN04489724_2794</name>
</gene>